<dbReference type="InterPro" id="IPR036412">
    <property type="entry name" value="HAD-like_sf"/>
</dbReference>
<dbReference type="Proteomes" id="UP000051012">
    <property type="component" value="Unassembled WGS sequence"/>
</dbReference>
<dbReference type="Gene3D" id="1.10.150.240">
    <property type="entry name" value="Putative phosphatase, domain 2"/>
    <property type="match status" value="1"/>
</dbReference>
<evidence type="ECO:0000313" key="2">
    <source>
        <dbReference type="EMBL" id="KPJ73603.1"/>
    </source>
</evidence>
<dbReference type="InterPro" id="IPR006439">
    <property type="entry name" value="HAD-SF_hydro_IA"/>
</dbReference>
<keyword evidence="1" id="KW-0378">Hydrolase</keyword>
<dbReference type="PRINTS" id="PR00413">
    <property type="entry name" value="HADHALOGNASE"/>
</dbReference>
<dbReference type="InterPro" id="IPR023198">
    <property type="entry name" value="PGP-like_dom2"/>
</dbReference>
<dbReference type="PANTHER" id="PTHR43316">
    <property type="entry name" value="HYDROLASE, HALOACID DELAHOGENASE-RELATED"/>
    <property type="match status" value="1"/>
</dbReference>
<protein>
    <recommendedName>
        <fullName evidence="4">HAD family hydrolase</fullName>
    </recommendedName>
</protein>
<proteinExistence type="predicted"/>
<dbReference type="NCBIfam" id="TIGR01549">
    <property type="entry name" value="HAD-SF-IA-v1"/>
    <property type="match status" value="1"/>
</dbReference>
<dbReference type="SFLD" id="SFLDG01129">
    <property type="entry name" value="C1.5:_HAD__Beta-PGM__Phosphata"/>
    <property type="match status" value="1"/>
</dbReference>
<evidence type="ECO:0008006" key="4">
    <source>
        <dbReference type="Google" id="ProtNLM"/>
    </source>
</evidence>
<evidence type="ECO:0000256" key="1">
    <source>
        <dbReference type="ARBA" id="ARBA00022801"/>
    </source>
</evidence>
<reference evidence="2 3" key="1">
    <citation type="journal article" date="2015" name="Microbiome">
        <title>Genomic resolution of linkages in carbon, nitrogen, and sulfur cycling among widespread estuary sediment bacteria.</title>
        <authorList>
            <person name="Baker B.J."/>
            <person name="Lazar C.S."/>
            <person name="Teske A.P."/>
            <person name="Dick G.J."/>
        </authorList>
    </citation>
    <scope>NUCLEOTIDE SEQUENCE [LARGE SCALE GENOMIC DNA]</scope>
    <source>
        <strain evidence="2">DG_78</strain>
    </source>
</reference>
<sequence length="240" mass="27891">MYNKKRGSLNLDRYRAIIFDLFHTLTSLESTKVPRKGTKDILGVPREEWNKHLWYYSEDRLRGKIKDPFEIIRKMAHAINPNISEAVIREAANNRINRFKYSLENIDPQTISTLKRLKASGKLLGLISNSDVNEITGWNNSPIKQYFNSTIFSYNVGYIKPEKEIYEICLKELNVLPKESLFVGDGGTDELRGAKEVGMTTVLTTHVIKHMWPEEIEVRRKHADFEIDEIEELLEQAIHE</sequence>
<organism evidence="2 3">
    <name type="scientific">candidate division TA06 bacterium DG_78</name>
    <dbReference type="NCBI Taxonomy" id="1703772"/>
    <lineage>
        <taxon>Bacteria</taxon>
        <taxon>Bacteria division TA06</taxon>
    </lineage>
</organism>
<dbReference type="EMBL" id="LJNI01000031">
    <property type="protein sequence ID" value="KPJ73603.1"/>
    <property type="molecule type" value="Genomic_DNA"/>
</dbReference>
<dbReference type="AlphaFoldDB" id="A0A0S7YGH5"/>
<dbReference type="InterPro" id="IPR051540">
    <property type="entry name" value="S-2-haloacid_dehalogenase"/>
</dbReference>
<dbReference type="NCBIfam" id="TIGR01509">
    <property type="entry name" value="HAD-SF-IA-v3"/>
    <property type="match status" value="1"/>
</dbReference>
<dbReference type="GO" id="GO:0016787">
    <property type="term" value="F:hydrolase activity"/>
    <property type="evidence" value="ECO:0007669"/>
    <property type="project" value="UniProtKB-KW"/>
</dbReference>
<gene>
    <name evidence="2" type="ORF">AMJ52_03410</name>
</gene>
<dbReference type="Gene3D" id="3.40.50.1000">
    <property type="entry name" value="HAD superfamily/HAD-like"/>
    <property type="match status" value="1"/>
</dbReference>
<dbReference type="Pfam" id="PF00702">
    <property type="entry name" value="Hydrolase"/>
    <property type="match status" value="1"/>
</dbReference>
<comment type="caution">
    <text evidence="2">The sequence shown here is derived from an EMBL/GenBank/DDBJ whole genome shotgun (WGS) entry which is preliminary data.</text>
</comment>
<dbReference type="SUPFAM" id="SSF56784">
    <property type="entry name" value="HAD-like"/>
    <property type="match status" value="1"/>
</dbReference>
<evidence type="ECO:0000313" key="3">
    <source>
        <dbReference type="Proteomes" id="UP000051012"/>
    </source>
</evidence>
<dbReference type="InterPro" id="IPR023214">
    <property type="entry name" value="HAD_sf"/>
</dbReference>
<dbReference type="SFLD" id="SFLDS00003">
    <property type="entry name" value="Haloacid_Dehalogenase"/>
    <property type="match status" value="1"/>
</dbReference>
<accession>A0A0S7YGH5</accession>
<name>A0A0S7YGH5_UNCT6</name>